<evidence type="ECO:0000313" key="1">
    <source>
        <dbReference type="EMBL" id="KAI0029514.1"/>
    </source>
</evidence>
<reference evidence="1" key="1">
    <citation type="submission" date="2021-02" db="EMBL/GenBank/DDBJ databases">
        <authorList>
            <consortium name="DOE Joint Genome Institute"/>
            <person name="Ahrendt S."/>
            <person name="Looney B.P."/>
            <person name="Miyauchi S."/>
            <person name="Morin E."/>
            <person name="Drula E."/>
            <person name="Courty P.E."/>
            <person name="Chicoki N."/>
            <person name="Fauchery L."/>
            <person name="Kohler A."/>
            <person name="Kuo A."/>
            <person name="Labutti K."/>
            <person name="Pangilinan J."/>
            <person name="Lipzen A."/>
            <person name="Riley R."/>
            <person name="Andreopoulos W."/>
            <person name="He G."/>
            <person name="Johnson J."/>
            <person name="Barry K.W."/>
            <person name="Grigoriev I.V."/>
            <person name="Nagy L."/>
            <person name="Hibbett D."/>
            <person name="Henrissat B."/>
            <person name="Matheny P.B."/>
            <person name="Labbe J."/>
            <person name="Martin F."/>
        </authorList>
    </citation>
    <scope>NUCLEOTIDE SEQUENCE</scope>
    <source>
        <strain evidence="1">EC-137</strain>
    </source>
</reference>
<organism evidence="1 2">
    <name type="scientific">Vararia minispora EC-137</name>
    <dbReference type="NCBI Taxonomy" id="1314806"/>
    <lineage>
        <taxon>Eukaryota</taxon>
        <taxon>Fungi</taxon>
        <taxon>Dikarya</taxon>
        <taxon>Basidiomycota</taxon>
        <taxon>Agaricomycotina</taxon>
        <taxon>Agaricomycetes</taxon>
        <taxon>Russulales</taxon>
        <taxon>Lachnocladiaceae</taxon>
        <taxon>Vararia</taxon>
    </lineage>
</organism>
<name>A0ACB8QCI9_9AGAM</name>
<sequence>MAGPHLQSHSTVVARMALAEKRVKLSPFTKGDAVTLVLRIAYDRSRGIHMRNLRSSPDALARRVQLDLKHAEFVWRPTEKDIRWCEGTSDTIEVFWSSRAQSKLQEDLTTTAFGLYEDAMAKLGMNAMVMYQLAEDNRTVTRDSFRLWFRFAGAGEPKQSLNRLLFADSLDPNRLKDHMPGFSTPSIRSPSHEEGSITGDAEFEHPRGDDASRSPHFSGRHMDFRSGRTPEPLRSPVVRYRSTSPSARRGSPPMLPGHSAAPTGRVRTPPLLWHGTPESDDEPLFGAGARDTALHYLLDQVQMRAGALEEMLEERRQTAAEYRERAPALQKELADAERLLHATEACEGRLRTLAQKIGVGDALQGDRLGDPFSPPCTQRIADDPADTLRSFELRLRMLKEKVALEEKLQCDAEANLERERERHQRLLAEFEHQQQQQFVPPPGFGMPGLQGMPHMPDLMGPSMQSMIGPQFFGPSGPRPTW</sequence>
<proteinExistence type="predicted"/>
<keyword evidence="2" id="KW-1185">Reference proteome</keyword>
<protein>
    <submittedName>
        <fullName evidence="1">Uncharacterized protein</fullName>
    </submittedName>
</protein>
<comment type="caution">
    <text evidence="1">The sequence shown here is derived from an EMBL/GenBank/DDBJ whole genome shotgun (WGS) entry which is preliminary data.</text>
</comment>
<reference evidence="1" key="2">
    <citation type="journal article" date="2022" name="New Phytol.">
        <title>Evolutionary transition to the ectomycorrhizal habit in the genomes of a hyperdiverse lineage of mushroom-forming fungi.</title>
        <authorList>
            <person name="Looney B."/>
            <person name="Miyauchi S."/>
            <person name="Morin E."/>
            <person name="Drula E."/>
            <person name="Courty P.E."/>
            <person name="Kohler A."/>
            <person name="Kuo A."/>
            <person name="LaButti K."/>
            <person name="Pangilinan J."/>
            <person name="Lipzen A."/>
            <person name="Riley R."/>
            <person name="Andreopoulos W."/>
            <person name="He G."/>
            <person name="Johnson J."/>
            <person name="Nolan M."/>
            <person name="Tritt A."/>
            <person name="Barry K.W."/>
            <person name="Grigoriev I.V."/>
            <person name="Nagy L.G."/>
            <person name="Hibbett D."/>
            <person name="Henrissat B."/>
            <person name="Matheny P.B."/>
            <person name="Labbe J."/>
            <person name="Martin F.M."/>
        </authorList>
    </citation>
    <scope>NUCLEOTIDE SEQUENCE</scope>
    <source>
        <strain evidence="1">EC-137</strain>
    </source>
</reference>
<dbReference type="Proteomes" id="UP000814128">
    <property type="component" value="Unassembled WGS sequence"/>
</dbReference>
<dbReference type="EMBL" id="MU273671">
    <property type="protein sequence ID" value="KAI0029514.1"/>
    <property type="molecule type" value="Genomic_DNA"/>
</dbReference>
<gene>
    <name evidence="1" type="ORF">K488DRAFT_72910</name>
</gene>
<evidence type="ECO:0000313" key="2">
    <source>
        <dbReference type="Proteomes" id="UP000814128"/>
    </source>
</evidence>
<accession>A0ACB8QCI9</accession>